<dbReference type="Gene3D" id="1.25.40.420">
    <property type="match status" value="1"/>
</dbReference>
<accession>A0AAV1QDK5</accession>
<dbReference type="SMART" id="SM00875">
    <property type="entry name" value="BACK"/>
    <property type="match status" value="1"/>
</dbReference>
<dbReference type="InterPro" id="IPR006652">
    <property type="entry name" value="Kelch_1"/>
</dbReference>
<comment type="caution">
    <text evidence="4">The sequence shown here is derived from an EMBL/GenBank/DDBJ whole genome shotgun (WGS) entry which is preliminary data.</text>
</comment>
<dbReference type="InterPro" id="IPR011333">
    <property type="entry name" value="SKP1/BTB/POZ_sf"/>
</dbReference>
<dbReference type="EMBL" id="CAWUFR010000858">
    <property type="protein sequence ID" value="CAK6981630.1"/>
    <property type="molecule type" value="Genomic_DNA"/>
</dbReference>
<dbReference type="SUPFAM" id="SSF117281">
    <property type="entry name" value="Kelch motif"/>
    <property type="match status" value="1"/>
</dbReference>
<dbReference type="SMART" id="SM00225">
    <property type="entry name" value="BTB"/>
    <property type="match status" value="1"/>
</dbReference>
<dbReference type="AlphaFoldDB" id="A0AAV1QDK5"/>
<evidence type="ECO:0000259" key="3">
    <source>
        <dbReference type="PROSITE" id="PS50097"/>
    </source>
</evidence>
<dbReference type="Pfam" id="PF00651">
    <property type="entry name" value="BTB"/>
    <property type="match status" value="1"/>
</dbReference>
<evidence type="ECO:0000256" key="2">
    <source>
        <dbReference type="ARBA" id="ARBA00022737"/>
    </source>
</evidence>
<dbReference type="Proteomes" id="UP001314229">
    <property type="component" value="Unassembled WGS sequence"/>
</dbReference>
<keyword evidence="2" id="KW-0677">Repeat</keyword>
<reference evidence="4 5" key="1">
    <citation type="submission" date="2024-01" db="EMBL/GenBank/DDBJ databases">
        <authorList>
            <person name="Alioto T."/>
            <person name="Alioto T."/>
            <person name="Gomez Garrido J."/>
        </authorList>
    </citation>
    <scope>NUCLEOTIDE SEQUENCE [LARGE SCALE GENOMIC DNA]</scope>
</reference>
<dbReference type="InterPro" id="IPR017096">
    <property type="entry name" value="BTB-kelch_protein"/>
</dbReference>
<dbReference type="PANTHER" id="PTHR45632">
    <property type="entry name" value="LD33804P"/>
    <property type="match status" value="1"/>
</dbReference>
<dbReference type="PANTHER" id="PTHR45632:SF3">
    <property type="entry name" value="KELCH-LIKE PROTEIN 32"/>
    <property type="match status" value="1"/>
</dbReference>
<proteinExistence type="predicted"/>
<gene>
    <name evidence="4" type="ORF">FSCOSCO3_A021620</name>
</gene>
<dbReference type="Gene3D" id="3.30.710.10">
    <property type="entry name" value="Potassium Channel Kv1.1, Chain A"/>
    <property type="match status" value="1"/>
</dbReference>
<organism evidence="4 5">
    <name type="scientific">Scomber scombrus</name>
    <name type="common">Atlantic mackerel</name>
    <name type="synonym">Scomber vernalis</name>
    <dbReference type="NCBI Taxonomy" id="13677"/>
    <lineage>
        <taxon>Eukaryota</taxon>
        <taxon>Metazoa</taxon>
        <taxon>Chordata</taxon>
        <taxon>Craniata</taxon>
        <taxon>Vertebrata</taxon>
        <taxon>Euteleostomi</taxon>
        <taxon>Actinopterygii</taxon>
        <taxon>Neopterygii</taxon>
        <taxon>Teleostei</taxon>
        <taxon>Neoteleostei</taxon>
        <taxon>Acanthomorphata</taxon>
        <taxon>Pelagiaria</taxon>
        <taxon>Scombriformes</taxon>
        <taxon>Scombridae</taxon>
        <taxon>Scomber</taxon>
    </lineage>
</organism>
<dbReference type="InterPro" id="IPR011705">
    <property type="entry name" value="BACK"/>
</dbReference>
<dbReference type="Pfam" id="PF07707">
    <property type="entry name" value="BACK"/>
    <property type="match status" value="1"/>
</dbReference>
<sequence length="577" mass="64766">MSDNSSVYNELRLEQQLCDAVIRVDGVEFKAHKVILCNCSSNFRALFTRWSNQDNQVFEVHSVTPEMMKVIVEFAYTSSVYVTKENVQDLLIAADRFNVTGITLACCDFLEEHLTPENCIGIWWFTNVYYYPDLKHKAYLFTLSHFEEIVATSEEFLQLSVEDLAQIIENDQLNVKQEKTVFEAILHWIAYVPEERKNYISLLLSNVRLALMSPAYITDNVSNNEVVKASEECRPILLKTMQAMLDLRTKSFSDSVLCNPLARPRLPSAVLLAVGGWSGGSPTNGIEAYNVRAQRWVNVTNSEEAPRAYHGAAFLNGSVYCVGGFDSVEQFSSVRKFDLGTQTWQEVAPMHFSRCYVSVTVMDGCIYAMGGFDGRYRLETAERYQPITNQWTVIAPMHEQRSDASCTTLHGKVYICGGFNGNECLSTAECYNPETNQWTLISSMGSRRSGVGIITYADRIFAVGGFTGTTRLRTVEAYNPHSDTWHSVPSMLSARSNFGIAVIDDCLFVVGGFNGFTTTFDVECYDIKAGEWTAVRDMEISRSALSCCVVYGVPNIAEYAAPYYQLQMSGEEEEAVL</sequence>
<dbReference type="Pfam" id="PF01344">
    <property type="entry name" value="Kelch_1"/>
    <property type="match status" value="6"/>
</dbReference>
<dbReference type="SUPFAM" id="SSF54695">
    <property type="entry name" value="POZ domain"/>
    <property type="match status" value="1"/>
</dbReference>
<dbReference type="SMART" id="SM00612">
    <property type="entry name" value="Kelch"/>
    <property type="match status" value="6"/>
</dbReference>
<dbReference type="PRINTS" id="PR00501">
    <property type="entry name" value="KELCHREPEAT"/>
</dbReference>
<dbReference type="FunFam" id="1.25.40.420:FF:000001">
    <property type="entry name" value="Kelch-like family member 12"/>
    <property type="match status" value="1"/>
</dbReference>
<evidence type="ECO:0000313" key="4">
    <source>
        <dbReference type="EMBL" id="CAK6981630.1"/>
    </source>
</evidence>
<protein>
    <submittedName>
        <fullName evidence="4">Kelch-like protein 10</fullName>
    </submittedName>
</protein>
<dbReference type="PIRSF" id="PIRSF037037">
    <property type="entry name" value="Kelch-like_protein_gigaxonin"/>
    <property type="match status" value="1"/>
</dbReference>
<evidence type="ECO:0000313" key="5">
    <source>
        <dbReference type="Proteomes" id="UP001314229"/>
    </source>
</evidence>
<evidence type="ECO:0000256" key="1">
    <source>
        <dbReference type="ARBA" id="ARBA00022441"/>
    </source>
</evidence>
<dbReference type="CDD" id="cd18450">
    <property type="entry name" value="BACK_KLHL10"/>
    <property type="match status" value="1"/>
</dbReference>
<dbReference type="Gene3D" id="2.120.10.80">
    <property type="entry name" value="Kelch-type beta propeller"/>
    <property type="match status" value="2"/>
</dbReference>
<feature type="domain" description="BTB" evidence="3">
    <location>
        <begin position="18"/>
        <end position="84"/>
    </location>
</feature>
<dbReference type="PROSITE" id="PS50097">
    <property type="entry name" value="BTB"/>
    <property type="match status" value="1"/>
</dbReference>
<keyword evidence="5" id="KW-1185">Reference proteome</keyword>
<dbReference type="InterPro" id="IPR000210">
    <property type="entry name" value="BTB/POZ_dom"/>
</dbReference>
<dbReference type="InterPro" id="IPR015915">
    <property type="entry name" value="Kelch-typ_b-propeller"/>
</dbReference>
<name>A0AAV1QDK5_SCOSC</name>
<keyword evidence="1" id="KW-0880">Kelch repeat</keyword>